<proteinExistence type="predicted"/>
<gene>
    <name evidence="3" type="ORF">XA26_03440</name>
</gene>
<dbReference type="PATRIC" id="fig|1766.6.peg.341"/>
<name>A0A0N9X760_MYCFO</name>
<protein>
    <submittedName>
        <fullName evidence="3">Uncharacterized protein</fullName>
    </submittedName>
</protein>
<evidence type="ECO:0000256" key="1">
    <source>
        <dbReference type="SAM" id="MobiDB-lite"/>
    </source>
</evidence>
<evidence type="ECO:0000313" key="3">
    <source>
        <dbReference type="EMBL" id="ALI24210.1"/>
    </source>
</evidence>
<keyword evidence="2" id="KW-1133">Transmembrane helix</keyword>
<feature type="region of interest" description="Disordered" evidence="1">
    <location>
        <begin position="97"/>
        <end position="140"/>
    </location>
</feature>
<keyword evidence="4" id="KW-1185">Reference proteome</keyword>
<organism evidence="3 4">
    <name type="scientific">Mycolicibacterium fortuitum</name>
    <name type="common">Mycobacterium fortuitum</name>
    <dbReference type="NCBI Taxonomy" id="1766"/>
    <lineage>
        <taxon>Bacteria</taxon>
        <taxon>Bacillati</taxon>
        <taxon>Actinomycetota</taxon>
        <taxon>Actinomycetes</taxon>
        <taxon>Mycobacteriales</taxon>
        <taxon>Mycobacteriaceae</taxon>
        <taxon>Mycolicibacterium</taxon>
    </lineage>
</organism>
<feature type="compositionally biased region" description="Basic and acidic residues" evidence="1">
    <location>
        <begin position="97"/>
        <end position="116"/>
    </location>
</feature>
<dbReference type="KEGG" id="mft:XA26_03440"/>
<reference evidence="3 4" key="1">
    <citation type="journal article" date="2015" name="MBio">
        <title>Enzymatic Degradation of Phenazines Can Generate Energy and Protect Sensitive Organisms from Toxicity.</title>
        <authorList>
            <person name="Costa K.C."/>
            <person name="Bergkessel M."/>
            <person name="Saunders S."/>
            <person name="Korlach J."/>
            <person name="Newman D.K."/>
        </authorList>
    </citation>
    <scope>NUCLEOTIDE SEQUENCE [LARGE SCALE GENOMIC DNA]</scope>
    <source>
        <strain evidence="3 4">CT6</strain>
    </source>
</reference>
<accession>A0A0N9X760</accession>
<dbReference type="AlphaFoldDB" id="A0A0N9X760"/>
<feature type="transmembrane region" description="Helical" evidence="2">
    <location>
        <begin position="29"/>
        <end position="53"/>
    </location>
</feature>
<keyword evidence="2" id="KW-0812">Transmembrane</keyword>
<dbReference type="Proteomes" id="UP000057134">
    <property type="component" value="Chromosome"/>
</dbReference>
<evidence type="ECO:0000313" key="4">
    <source>
        <dbReference type="Proteomes" id="UP000057134"/>
    </source>
</evidence>
<evidence type="ECO:0000256" key="2">
    <source>
        <dbReference type="SAM" id="Phobius"/>
    </source>
</evidence>
<dbReference type="EMBL" id="CP011269">
    <property type="protein sequence ID" value="ALI24210.1"/>
    <property type="molecule type" value="Genomic_DNA"/>
</dbReference>
<sequence>MTGTGGAPDPWSYSAVPGTARPRKLSRRALTLGGIGIAVALLLVVALVTWLAWPQSAPVEQADNPQASKPLLSDKPPTMILNAIDFDSLYPPGYTEFDSKKMDRRSDYEYDPDRTYDSTSQPPGCTSEDDPIYDAKWDFGTDDKDPERYKNARISRLMYPVDDPGGNKEDSQSFSLTVFVSKDPTSLDFGRQWYERCQGAKITTTVSKNGQVIKTETDTLNHVVTAAPESAADDSFALTTTDKETCDYYGLVRGMIVNVTCPPAQKDAGAQLFRKVIIGLQEV</sequence>
<dbReference type="RefSeq" id="WP_054600815.1">
    <property type="nucleotide sequence ID" value="NZ_CP011269.1"/>
</dbReference>
<dbReference type="STRING" id="1766.XA26_03440"/>
<keyword evidence="2" id="KW-0472">Membrane</keyword>